<feature type="transmembrane region" description="Helical" evidence="2">
    <location>
        <begin position="44"/>
        <end position="61"/>
    </location>
</feature>
<protein>
    <submittedName>
        <fullName evidence="3">Uncharacterized protein</fullName>
    </submittedName>
</protein>
<keyword evidence="2" id="KW-0472">Membrane</keyword>
<keyword evidence="2" id="KW-0812">Transmembrane</keyword>
<keyword evidence="4" id="KW-1185">Reference proteome</keyword>
<sequence length="330" mass="36433">MSLLDKLPVTFGSGDGSDTDPHSWDDPSKPGLIERLKPSTPRRAAITGVLITLVLGFGLYTSQLFPTTPLLAVTFGIAAVIMAFQKGRESAFNRIRELDWSILFTGETASVRYGEADSAAEVEVNADGPDEDGFVFEPGTSVNVRGELDKLRIRDVFGSKRDIRAKLHRSGDSGDAPARDYLPGGRTAVVRTDTLGDLYVTLTDGLETRPTSRDIDREATYPSLIPRKMVGNIRADYSVMTDVQMPELMRKYQKQQARSEELAKDVDEQMYRRLDVALRLMQSAGLSREQAVQQAARVDGERPGSMPSDTVESFDEEVSEQFDEQTGDKS</sequence>
<reference evidence="3" key="1">
    <citation type="submission" date="2022-09" db="EMBL/GenBank/DDBJ databases">
        <title>Diverse halophilic archaea isolated from saline environments.</title>
        <authorList>
            <person name="Cui H.-L."/>
        </authorList>
    </citation>
    <scope>NUCLEOTIDE SEQUENCE</scope>
    <source>
        <strain evidence="3">ZS-35-S2</strain>
    </source>
</reference>
<evidence type="ECO:0000313" key="3">
    <source>
        <dbReference type="EMBL" id="UWM56655.1"/>
    </source>
</evidence>
<evidence type="ECO:0000256" key="2">
    <source>
        <dbReference type="SAM" id="Phobius"/>
    </source>
</evidence>
<keyword evidence="2" id="KW-1133">Transmembrane helix</keyword>
<gene>
    <name evidence="3" type="ORF">N0B31_10245</name>
</gene>
<dbReference type="GeneID" id="74942805"/>
<name>A0A9E7U6N4_9EURY</name>
<evidence type="ECO:0000313" key="4">
    <source>
        <dbReference type="Proteomes" id="UP001057580"/>
    </source>
</evidence>
<evidence type="ECO:0000256" key="1">
    <source>
        <dbReference type="SAM" id="MobiDB-lite"/>
    </source>
</evidence>
<dbReference type="Proteomes" id="UP001057580">
    <property type="component" value="Chromosome"/>
</dbReference>
<dbReference type="AlphaFoldDB" id="A0A9E7U6N4"/>
<organism evidence="3 4">
    <name type="scientific">Salinirubellus salinus</name>
    <dbReference type="NCBI Taxonomy" id="1364945"/>
    <lineage>
        <taxon>Archaea</taxon>
        <taxon>Methanobacteriati</taxon>
        <taxon>Methanobacteriota</taxon>
        <taxon>Stenosarchaea group</taxon>
        <taxon>Halobacteria</taxon>
        <taxon>Halobacteriales</taxon>
        <taxon>Natronomonadaceae</taxon>
        <taxon>Salinirubellus</taxon>
    </lineage>
</organism>
<dbReference type="EMBL" id="CP104003">
    <property type="protein sequence ID" value="UWM56655.1"/>
    <property type="molecule type" value="Genomic_DNA"/>
</dbReference>
<dbReference type="RefSeq" id="WP_260643769.1">
    <property type="nucleotide sequence ID" value="NZ_CP104003.1"/>
</dbReference>
<feature type="compositionally biased region" description="Basic and acidic residues" evidence="1">
    <location>
        <begin position="19"/>
        <end position="35"/>
    </location>
</feature>
<feature type="transmembrane region" description="Helical" evidence="2">
    <location>
        <begin position="67"/>
        <end position="84"/>
    </location>
</feature>
<proteinExistence type="predicted"/>
<dbReference type="KEGG" id="ssai:N0B31_10245"/>
<feature type="region of interest" description="Disordered" evidence="1">
    <location>
        <begin position="11"/>
        <end position="35"/>
    </location>
</feature>
<accession>A0A9E7U6N4</accession>
<feature type="region of interest" description="Disordered" evidence="1">
    <location>
        <begin position="289"/>
        <end position="330"/>
    </location>
</feature>
<feature type="compositionally biased region" description="Acidic residues" evidence="1">
    <location>
        <begin position="312"/>
        <end position="330"/>
    </location>
</feature>